<feature type="transmembrane region" description="Helical" evidence="1">
    <location>
        <begin position="17"/>
        <end position="34"/>
    </location>
</feature>
<dbReference type="Proteomes" id="UP000243217">
    <property type="component" value="Unassembled WGS sequence"/>
</dbReference>
<keyword evidence="3" id="KW-1185">Reference proteome</keyword>
<comment type="caution">
    <text evidence="2">The sequence shown here is derived from an EMBL/GenBank/DDBJ whole genome shotgun (WGS) entry which is preliminary data.</text>
</comment>
<keyword evidence="1" id="KW-0812">Transmembrane</keyword>
<keyword evidence="1" id="KW-1133">Transmembrane helix</keyword>
<sequence>MLAISIIGKLQNDNDRAITMLLVFFIALTIYYFYACKGCPTISKDEYTSVFRFTIIKFNIIKRNAKRNSNKPLHQNLLQYIINGWRTLLAKSTQLHSTKIGYSNHSPSKSIPNRHCFNIYKL</sequence>
<gene>
    <name evidence="2" type="ORF">THRCLA_10044</name>
</gene>
<reference evidence="2 3" key="1">
    <citation type="journal article" date="2014" name="Genome Biol. Evol.">
        <title>The secreted proteins of Achlya hypogyna and Thraustotheca clavata identify the ancestral oomycete secretome and reveal gene acquisitions by horizontal gene transfer.</title>
        <authorList>
            <person name="Misner I."/>
            <person name="Blouin N."/>
            <person name="Leonard G."/>
            <person name="Richards T.A."/>
            <person name="Lane C.E."/>
        </authorList>
    </citation>
    <scope>NUCLEOTIDE SEQUENCE [LARGE SCALE GENOMIC DNA]</scope>
    <source>
        <strain evidence="2 3">ATCC 34112</strain>
    </source>
</reference>
<proteinExistence type="predicted"/>
<evidence type="ECO:0000313" key="2">
    <source>
        <dbReference type="EMBL" id="OQR88887.1"/>
    </source>
</evidence>
<accession>A0A1V9YT79</accession>
<keyword evidence="1" id="KW-0472">Membrane</keyword>
<dbReference type="EMBL" id="JNBS01002960">
    <property type="protein sequence ID" value="OQR88887.1"/>
    <property type="molecule type" value="Genomic_DNA"/>
</dbReference>
<organism evidence="2 3">
    <name type="scientific">Thraustotheca clavata</name>
    <dbReference type="NCBI Taxonomy" id="74557"/>
    <lineage>
        <taxon>Eukaryota</taxon>
        <taxon>Sar</taxon>
        <taxon>Stramenopiles</taxon>
        <taxon>Oomycota</taxon>
        <taxon>Saprolegniomycetes</taxon>
        <taxon>Saprolegniales</taxon>
        <taxon>Achlyaceae</taxon>
        <taxon>Thraustotheca</taxon>
    </lineage>
</organism>
<evidence type="ECO:0000313" key="3">
    <source>
        <dbReference type="Proteomes" id="UP000243217"/>
    </source>
</evidence>
<dbReference type="STRING" id="74557.A0A1V9YT79"/>
<dbReference type="AlphaFoldDB" id="A0A1V9YT79"/>
<name>A0A1V9YT79_9STRA</name>
<evidence type="ECO:0000256" key="1">
    <source>
        <dbReference type="SAM" id="Phobius"/>
    </source>
</evidence>
<protein>
    <submittedName>
        <fullName evidence="2">Uncharacterized protein</fullName>
    </submittedName>
</protein>